<dbReference type="PROSITE" id="PS51471">
    <property type="entry name" value="FE2OG_OXY"/>
    <property type="match status" value="1"/>
</dbReference>
<comment type="similarity">
    <text evidence="1">Belongs to the iron/ascorbate-dependent oxidoreductase family.</text>
</comment>
<feature type="domain" description="Fe2OG dioxygenase" evidence="2">
    <location>
        <begin position="125"/>
        <end position="249"/>
    </location>
</feature>
<accession>A0ABW2WMG3</accession>
<comment type="caution">
    <text evidence="3">The sequence shown here is derived from an EMBL/GenBank/DDBJ whole genome shotgun (WGS) entry which is preliminary data.</text>
</comment>
<dbReference type="Gene3D" id="2.60.120.620">
    <property type="entry name" value="q2cbj1_9rhob like domain"/>
    <property type="match status" value="1"/>
</dbReference>
<keyword evidence="1 3" id="KW-0560">Oxidoreductase</keyword>
<dbReference type="EC" id="1.14.11.-" evidence="3"/>
<evidence type="ECO:0000313" key="3">
    <source>
        <dbReference type="EMBL" id="MFD0319270.1"/>
    </source>
</evidence>
<dbReference type="EMBL" id="JBHTEB010000001">
    <property type="protein sequence ID" value="MFD0319270.1"/>
    <property type="molecule type" value="Genomic_DNA"/>
</dbReference>
<protein>
    <submittedName>
        <fullName evidence="3">2OG-Fe(II) oxygenase</fullName>
        <ecNumber evidence="3">1.14.11.-</ecNumber>
    </submittedName>
</protein>
<reference evidence="4" key="1">
    <citation type="journal article" date="2019" name="Int. J. Syst. Evol. Microbiol.">
        <title>The Global Catalogue of Microorganisms (GCM) 10K type strain sequencing project: providing services to taxonomists for standard genome sequencing and annotation.</title>
        <authorList>
            <consortium name="The Broad Institute Genomics Platform"/>
            <consortium name="The Broad Institute Genome Sequencing Center for Infectious Disease"/>
            <person name="Wu L."/>
            <person name="Ma J."/>
        </authorList>
    </citation>
    <scope>NUCLEOTIDE SEQUENCE [LARGE SCALE GENOMIC DNA]</scope>
    <source>
        <strain evidence="4">CGMCC 4.7400</strain>
    </source>
</reference>
<name>A0ABW2WMG3_9ACTN</name>
<evidence type="ECO:0000256" key="1">
    <source>
        <dbReference type="RuleBase" id="RU003682"/>
    </source>
</evidence>
<evidence type="ECO:0000313" key="4">
    <source>
        <dbReference type="Proteomes" id="UP001597023"/>
    </source>
</evidence>
<dbReference type="InterPro" id="IPR005123">
    <property type="entry name" value="Oxoglu/Fe-dep_dioxygenase_dom"/>
</dbReference>
<keyword evidence="1" id="KW-0479">Metal-binding</keyword>
<evidence type="ECO:0000259" key="2">
    <source>
        <dbReference type="PROSITE" id="PS51471"/>
    </source>
</evidence>
<gene>
    <name evidence="3" type="ORF">ACFQZ6_34655</name>
</gene>
<keyword evidence="1" id="KW-0408">Iron</keyword>
<dbReference type="Pfam" id="PF22814">
    <property type="entry name" value="WelO5"/>
    <property type="match status" value="1"/>
</dbReference>
<dbReference type="RefSeq" id="WP_381617620.1">
    <property type="nucleotide sequence ID" value="NZ_JBHTEB010000001.1"/>
</dbReference>
<proteinExistence type="inferred from homology"/>
<dbReference type="Proteomes" id="UP001597023">
    <property type="component" value="Unassembled WGS sequence"/>
</dbReference>
<dbReference type="GO" id="GO:0016491">
    <property type="term" value="F:oxidoreductase activity"/>
    <property type="evidence" value="ECO:0007669"/>
    <property type="project" value="UniProtKB-KW"/>
</dbReference>
<sequence length="260" mass="29513">MSDIREKTTRTLTHADIRSVIDGTCLAVHLPGFVPRVALEKAREKLFDHPERGDLSQAAEFKRVGFAFSEISDEASRDRYYAQARPNIQRMRDLFAPYSAPSDVLRLLLEEAWGPGAGLLHIDGRKAFIGICRYQDKDVDLNPHTDALERNLPAESRHTLKAQLSVNVYIDIPETGGELELWGVEPTADEYDRLRGQRTWGIDRDRLGPPRTVFKPAPGDLLLLNPRQIHAVRPSHDRPRITLGHFIGYHGDDRPLELWS</sequence>
<keyword evidence="4" id="KW-1185">Reference proteome</keyword>
<organism evidence="3 4">
    <name type="scientific">Streptomyces flavalbus</name>
    <dbReference type="NCBI Taxonomy" id="2665155"/>
    <lineage>
        <taxon>Bacteria</taxon>
        <taxon>Bacillati</taxon>
        <taxon>Actinomycetota</taxon>
        <taxon>Actinomycetes</taxon>
        <taxon>Kitasatosporales</taxon>
        <taxon>Streptomycetaceae</taxon>
        <taxon>Streptomyces</taxon>
    </lineage>
</organism>
<dbReference type="InterPro" id="IPR055091">
    <property type="entry name" value="WelO5-like"/>
</dbReference>